<dbReference type="EMBL" id="FWDM01000021">
    <property type="protein sequence ID" value="SLM13170.1"/>
    <property type="molecule type" value="Genomic_DNA"/>
</dbReference>
<reference evidence="2" key="1">
    <citation type="submission" date="2017-02" db="EMBL/GenBank/DDBJ databases">
        <authorList>
            <person name="Regsiter A."/>
            <person name="William W."/>
        </authorList>
    </citation>
    <scope>NUCLEOTIDE SEQUENCE</scope>
    <source>
        <strain evidence="2">Bib</strain>
    </source>
</reference>
<dbReference type="EC" id="3.5.4.-" evidence="2"/>
<organism evidence="2">
    <name type="scientific">uncultured spirochete</name>
    <dbReference type="NCBI Taxonomy" id="156406"/>
    <lineage>
        <taxon>Bacteria</taxon>
        <taxon>Pseudomonadati</taxon>
        <taxon>Spirochaetota</taxon>
        <taxon>Spirochaetia</taxon>
        <taxon>Spirochaetales</taxon>
        <taxon>environmental samples</taxon>
    </lineage>
</organism>
<dbReference type="GO" id="GO:0005829">
    <property type="term" value="C:cytosol"/>
    <property type="evidence" value="ECO:0007669"/>
    <property type="project" value="TreeGrafter"/>
</dbReference>
<proteinExistence type="inferred from homology"/>
<dbReference type="Gene3D" id="3.30.1330.40">
    <property type="entry name" value="RutC-like"/>
    <property type="match status" value="1"/>
</dbReference>
<evidence type="ECO:0000256" key="1">
    <source>
        <dbReference type="ARBA" id="ARBA00010552"/>
    </source>
</evidence>
<dbReference type="InterPro" id="IPR035959">
    <property type="entry name" value="RutC-like_sf"/>
</dbReference>
<gene>
    <name evidence="2" type="primary">yjgF</name>
    <name evidence="2" type="ORF">SPIROBIBN47_280037</name>
</gene>
<dbReference type="InterPro" id="IPR019897">
    <property type="entry name" value="RidA_CS"/>
</dbReference>
<keyword evidence="2" id="KW-0378">Hydrolase</keyword>
<dbReference type="PANTHER" id="PTHR11803:SF39">
    <property type="entry name" value="2-IMINOBUTANOATE_2-IMINOPROPANOATE DEAMINASE"/>
    <property type="match status" value="1"/>
</dbReference>
<dbReference type="PANTHER" id="PTHR11803">
    <property type="entry name" value="2-IMINOBUTANOATE/2-IMINOPROPANOATE DEAMINASE RIDA"/>
    <property type="match status" value="1"/>
</dbReference>
<dbReference type="NCBIfam" id="TIGR00004">
    <property type="entry name" value="Rid family detoxifying hydrolase"/>
    <property type="match status" value="1"/>
</dbReference>
<dbReference type="SUPFAM" id="SSF55298">
    <property type="entry name" value="YjgF-like"/>
    <property type="match status" value="1"/>
</dbReference>
<dbReference type="GO" id="GO:0019239">
    <property type="term" value="F:deaminase activity"/>
    <property type="evidence" value="ECO:0007669"/>
    <property type="project" value="TreeGrafter"/>
</dbReference>
<comment type="similarity">
    <text evidence="1">Belongs to the RutC family.</text>
</comment>
<sequence>MSKECVFASGAPAALGPYSHANKAGNFIFASGQLGLDPATGALVEGDVKAQAKQALQNLAIVLKASGCSLSDVVKTTVFLKDIRDFAAVNEVYGSFFQKDFPARSAIQVAALPKDGLVEIEAIAYKE</sequence>
<dbReference type="Pfam" id="PF01042">
    <property type="entry name" value="Ribonuc_L-PSP"/>
    <property type="match status" value="1"/>
</dbReference>
<protein>
    <submittedName>
        <fullName evidence="2">Enamine/imine deaminase</fullName>
        <ecNumber evidence="2">3.5.4.-</ecNumber>
    </submittedName>
</protein>
<dbReference type="InterPro" id="IPR006175">
    <property type="entry name" value="YjgF/YER057c/UK114"/>
</dbReference>
<dbReference type="AlphaFoldDB" id="A0A3P3XIV0"/>
<dbReference type="CDD" id="cd00448">
    <property type="entry name" value="YjgF_YER057c_UK114_family"/>
    <property type="match status" value="1"/>
</dbReference>
<name>A0A3P3XIV0_9SPIR</name>
<dbReference type="PROSITE" id="PS01094">
    <property type="entry name" value="UPF0076"/>
    <property type="match status" value="1"/>
</dbReference>
<accession>A0A3P3XIV0</accession>
<evidence type="ECO:0000313" key="2">
    <source>
        <dbReference type="EMBL" id="SLM13170.1"/>
    </source>
</evidence>
<dbReference type="FunFam" id="3.30.1330.40:FF:000001">
    <property type="entry name" value="L-PSP family endoribonuclease"/>
    <property type="match status" value="1"/>
</dbReference>
<dbReference type="InterPro" id="IPR006056">
    <property type="entry name" value="RidA"/>
</dbReference>